<reference evidence="3" key="2">
    <citation type="submission" date="2025-09" db="UniProtKB">
        <authorList>
            <consortium name="Ensembl"/>
        </authorList>
    </citation>
    <scope>IDENTIFICATION</scope>
</reference>
<organism evidence="3 4">
    <name type="scientific">Saimiri boliviensis boliviensis</name>
    <name type="common">Bolivian squirrel monkey</name>
    <dbReference type="NCBI Taxonomy" id="39432"/>
    <lineage>
        <taxon>Eukaryota</taxon>
        <taxon>Metazoa</taxon>
        <taxon>Chordata</taxon>
        <taxon>Craniata</taxon>
        <taxon>Vertebrata</taxon>
        <taxon>Euteleostomi</taxon>
        <taxon>Mammalia</taxon>
        <taxon>Eutheria</taxon>
        <taxon>Euarchontoglires</taxon>
        <taxon>Primates</taxon>
        <taxon>Haplorrhini</taxon>
        <taxon>Platyrrhini</taxon>
        <taxon>Cebidae</taxon>
        <taxon>Saimiriinae</taxon>
        <taxon>Saimiri</taxon>
    </lineage>
</organism>
<dbReference type="PRINTS" id="PR00753">
    <property type="entry name" value="ACCSYNTHASE"/>
</dbReference>
<dbReference type="Proteomes" id="UP000233220">
    <property type="component" value="Unplaced"/>
</dbReference>
<keyword evidence="4" id="KW-1185">Reference proteome</keyword>
<dbReference type="GO" id="GO:0006520">
    <property type="term" value="P:amino acid metabolic process"/>
    <property type="evidence" value="ECO:0007669"/>
    <property type="project" value="TreeGrafter"/>
</dbReference>
<dbReference type="InterPro" id="IPR015421">
    <property type="entry name" value="PyrdxlP-dep_Trfase_major"/>
</dbReference>
<dbReference type="InterPro" id="IPR050478">
    <property type="entry name" value="Ethylene_sulfur-biosynth"/>
</dbReference>
<feature type="domain" description="Aminotransferase class I/classII large" evidence="2">
    <location>
        <begin position="178"/>
        <end position="540"/>
    </location>
</feature>
<dbReference type="OMA" id="KIPWRYA"/>
<accession>A0A2K6SXK3</accession>
<dbReference type="InterPro" id="IPR015422">
    <property type="entry name" value="PyrdxlP-dep_Trfase_small"/>
</dbReference>
<name>A0A2K6SXK3_SAIBB</name>
<dbReference type="GeneTree" id="ENSGT00940000162841"/>
<dbReference type="GO" id="GO:0030170">
    <property type="term" value="F:pyridoxal phosphate binding"/>
    <property type="evidence" value="ECO:0007669"/>
    <property type="project" value="InterPro"/>
</dbReference>
<dbReference type="AlphaFoldDB" id="A0A2K6SXK3"/>
<dbReference type="STRING" id="39432.ENSSBOP00000012133"/>
<evidence type="ECO:0000313" key="3">
    <source>
        <dbReference type="Ensembl" id="ENSSBOP00000012133.1"/>
    </source>
</evidence>
<keyword evidence="1" id="KW-0663">Pyridoxal phosphate</keyword>
<dbReference type="InterPro" id="IPR004839">
    <property type="entry name" value="Aminotransferase_I/II_large"/>
</dbReference>
<sequence>MSENRYRGAGQPAEACTATWSISHWSDTHPVPSGQVLRDQSIYTQLLEMTLHLRQTVRKHFVQLMSREGLLQERRHAEAVHEQGALLDRLLCQMINLLQSGATSGLELQVPLPAEDSRGDVRYGQGTQLSGQPDPVSQMSDCEAAFVSRDLSNRGIDISALYQSKSQDYNDKNTLGFINLGTSENKLCVDLMTERLQESDMNCIEETLLQYPARGGQPFLREEVARFLTYYCRAPAPLDPENVVVLNGCCSVFSALAMVLCDSGEAFLIPTPFYGGFAFSSHLYSKVELIPVHLESKITAVNTYPFQLTVDKLEEALLEARLEGKIIRGLVLTNPQNPLGDIYSPDSLMKYLEFAKRCDLHVIIDEIYMLSVFDESITFHSVLSMKSLPDRNRTHVIWGTSKDFGISGFRFGALYTHNKEVASAVSAFSFLHSISGIVQHKLCQLLQNTEWIDKVYLPTYHFRLWKAHKYVTAKLKSLEIPFLNRSSGLYVWINLKKYLDPCTFEEEQLLYRRFLDHKLLLSCGKAYMCKEPGWFRLVFADELPRLKLAMRRFCDVLEERKQDLRVKQLEPPASQPEAPACHLLRYPLMSASSPEGRDVFLSGL</sequence>
<dbReference type="InterPro" id="IPR015424">
    <property type="entry name" value="PyrdxlP-dep_Trfase"/>
</dbReference>
<dbReference type="Gene3D" id="3.40.640.10">
    <property type="entry name" value="Type I PLP-dependent aspartate aminotransferase-like (Major domain)"/>
    <property type="match status" value="1"/>
</dbReference>
<proteinExistence type="predicted"/>
<protein>
    <recommendedName>
        <fullName evidence="2">Aminotransferase class I/classII large domain-containing protein</fullName>
    </recommendedName>
</protein>
<dbReference type="SUPFAM" id="SSF53383">
    <property type="entry name" value="PLP-dependent transferases"/>
    <property type="match status" value="1"/>
</dbReference>
<dbReference type="Pfam" id="PF00155">
    <property type="entry name" value="Aminotran_1_2"/>
    <property type="match status" value="1"/>
</dbReference>
<reference evidence="3" key="1">
    <citation type="submission" date="2025-08" db="UniProtKB">
        <authorList>
            <consortium name="Ensembl"/>
        </authorList>
    </citation>
    <scope>IDENTIFICATION</scope>
</reference>
<dbReference type="GO" id="GO:0008483">
    <property type="term" value="F:transaminase activity"/>
    <property type="evidence" value="ECO:0007669"/>
    <property type="project" value="TreeGrafter"/>
</dbReference>
<evidence type="ECO:0000256" key="1">
    <source>
        <dbReference type="ARBA" id="ARBA00022898"/>
    </source>
</evidence>
<evidence type="ECO:0000259" key="2">
    <source>
        <dbReference type="Pfam" id="PF00155"/>
    </source>
</evidence>
<evidence type="ECO:0000313" key="4">
    <source>
        <dbReference type="Proteomes" id="UP000233220"/>
    </source>
</evidence>
<dbReference type="Gene3D" id="3.90.1150.10">
    <property type="entry name" value="Aspartate Aminotransferase, domain 1"/>
    <property type="match status" value="1"/>
</dbReference>
<dbReference type="CDD" id="cd00609">
    <property type="entry name" value="AAT_like"/>
    <property type="match status" value="1"/>
</dbReference>
<dbReference type="PANTHER" id="PTHR43795:SF1">
    <property type="entry name" value="INACTIVE 1-AMINOCYCLOPROPANE-1-CARBOXYLATE SYNTHASE-LIKE PROTEIN 2-RELATED"/>
    <property type="match status" value="1"/>
</dbReference>
<dbReference type="Ensembl" id="ENSSBOT00000028922.1">
    <property type="protein sequence ID" value="ENSSBOP00000012133.1"/>
    <property type="gene ID" value="ENSSBOG00000022889.1"/>
</dbReference>
<dbReference type="PANTHER" id="PTHR43795">
    <property type="entry name" value="BIFUNCTIONAL ASPARTATE AMINOTRANSFERASE AND GLUTAMATE/ASPARTATE-PREPHENATE AMINOTRANSFERASE-RELATED"/>
    <property type="match status" value="1"/>
</dbReference>